<protein>
    <submittedName>
        <fullName evidence="3">Phage tail tape measure protein</fullName>
    </submittedName>
</protein>
<dbReference type="InterPro" id="IPR010090">
    <property type="entry name" value="Phage_tape_meas"/>
</dbReference>
<feature type="coiled-coil region" evidence="1">
    <location>
        <begin position="426"/>
        <end position="467"/>
    </location>
</feature>
<reference evidence="3" key="2">
    <citation type="journal article" date="2021" name="Microbiome">
        <title>Successional dynamics and alternative stable states in a saline activated sludge microbial community over 9 years.</title>
        <authorList>
            <person name="Wang Y."/>
            <person name="Ye J."/>
            <person name="Ju F."/>
            <person name="Liu L."/>
            <person name="Boyd J.A."/>
            <person name="Deng Y."/>
            <person name="Parks D.H."/>
            <person name="Jiang X."/>
            <person name="Yin X."/>
            <person name="Woodcroft B.J."/>
            <person name="Tyson G.W."/>
            <person name="Hugenholtz P."/>
            <person name="Polz M.F."/>
            <person name="Zhang T."/>
        </authorList>
    </citation>
    <scope>NUCLEOTIDE SEQUENCE</scope>
    <source>
        <strain evidence="3">HKST-UBA13</strain>
    </source>
</reference>
<reference evidence="3" key="1">
    <citation type="submission" date="2020-04" db="EMBL/GenBank/DDBJ databases">
        <authorList>
            <person name="Zhang T."/>
        </authorList>
    </citation>
    <scope>NUCLEOTIDE SEQUENCE</scope>
    <source>
        <strain evidence="3">HKST-UBA13</strain>
    </source>
</reference>
<name>A0A955L2X1_9BACT</name>
<comment type="caution">
    <text evidence="3">The sequence shown here is derived from an EMBL/GenBank/DDBJ whole genome shotgun (WGS) entry which is preliminary data.</text>
</comment>
<evidence type="ECO:0000313" key="3">
    <source>
        <dbReference type="EMBL" id="MCA9381736.1"/>
    </source>
</evidence>
<accession>A0A955L2X1</accession>
<gene>
    <name evidence="3" type="ORF">KC678_05700</name>
</gene>
<dbReference type="NCBIfam" id="TIGR01760">
    <property type="entry name" value="tape_meas_TP901"/>
    <property type="match status" value="1"/>
</dbReference>
<keyword evidence="1" id="KW-0175">Coiled coil</keyword>
<evidence type="ECO:0000259" key="2">
    <source>
        <dbReference type="Pfam" id="PF10145"/>
    </source>
</evidence>
<dbReference type="EMBL" id="JAGQLJ010000173">
    <property type="protein sequence ID" value="MCA9381736.1"/>
    <property type="molecule type" value="Genomic_DNA"/>
</dbReference>
<dbReference type="Pfam" id="PF10145">
    <property type="entry name" value="PhageMin_Tail"/>
    <property type="match status" value="1"/>
</dbReference>
<evidence type="ECO:0000256" key="1">
    <source>
        <dbReference type="SAM" id="Coils"/>
    </source>
</evidence>
<sequence>MAIRIEIYFDDKTLDREIEKVKTKTENELSAAGTSAGTRFATNFGTTFGNNLKNTVKNTLATIGTLFAAQKIGGFLSDAIQETRQFQLAIAEVNTILGDNKRLTEDNAKTFRAFSRQYGTSAQRQVKSFYQIISAGVTDTTQAFKLLNQANKLSIGGLAGVESSINILTDIINVYKDSGLTAQEATDSLFQTVKLGKTTISELSSSLGTVLSPAKEAGIELDVINAALATLTTRGNSTSENVTQLNSLISSLSINSAILGKGFDITAVQTDGFATVLQRLQDKTKGSSIELFKLLGRKEAVLAFQKLSGDGFKSLGDNISAFTRKAGAASDAFKIIEKSADFQFKKLDSSVKDLQLSLGKLLIPSLLRTTRSLNTFFNLFAKKPEGTAVDKINRELTDTGDRVREITARIESLNGIDLSSKFSFRAQAAKDELKKLNKELITVKDRRAELRKELSKVFKARNSAKEEETNAKIRKESMAVEIADTKALAASIKGIGLSRTQALKKQLEERQVLLYDARQAGILTEEDYEARVTLLQNEYREQRRISREQEALDAKASFASIGEAFVITAQNIKVTAGTIAKTMHGILVNGIGNAFTRVGQALKNGENGFAAFGEAFKGIFGDVASAAGDLFIKLGVASLATGNIGMGTAQIAAGGALKILSGILGSSGGSSAPASAGGAEGAPSTVDNTGVLDSFTRQERQADRQVNITVQGSLVQQEELGLYLEEVLNDTRDKNGTVSTNVRTA</sequence>
<evidence type="ECO:0000313" key="4">
    <source>
        <dbReference type="Proteomes" id="UP000775877"/>
    </source>
</evidence>
<organism evidence="3 4">
    <name type="scientific">Candidatus Dojkabacteria bacterium</name>
    <dbReference type="NCBI Taxonomy" id="2099670"/>
    <lineage>
        <taxon>Bacteria</taxon>
        <taxon>Candidatus Dojkabacteria</taxon>
    </lineage>
</organism>
<dbReference type="AlphaFoldDB" id="A0A955L2X1"/>
<dbReference type="Proteomes" id="UP000775877">
    <property type="component" value="Unassembled WGS sequence"/>
</dbReference>
<proteinExistence type="predicted"/>
<feature type="domain" description="Phage tail tape measure protein" evidence="2">
    <location>
        <begin position="110"/>
        <end position="287"/>
    </location>
</feature>